<evidence type="ECO:0000313" key="2">
    <source>
        <dbReference type="EMBL" id="KAJ8976375.1"/>
    </source>
</evidence>
<protein>
    <submittedName>
        <fullName evidence="2">Uncharacterized protein</fullName>
    </submittedName>
</protein>
<name>A0ABQ9JDW1_9CUCU</name>
<sequence>MREYSFRGKNSFPGLFSWDFYQFGNIPLDSSLPIMIAKQEWGRNESERSNGPLGIRDVKRKMGGDSHGHGHGPPYIVPDYKIYKVSDAPELVIVEKALASHGLKDPWIRN</sequence>
<keyword evidence="3" id="KW-1185">Reference proteome</keyword>
<feature type="compositionally biased region" description="Basic and acidic residues" evidence="1">
    <location>
        <begin position="56"/>
        <end position="68"/>
    </location>
</feature>
<comment type="caution">
    <text evidence="2">The sequence shown here is derived from an EMBL/GenBank/DDBJ whole genome shotgun (WGS) entry which is preliminary data.</text>
</comment>
<feature type="region of interest" description="Disordered" evidence="1">
    <location>
        <begin position="43"/>
        <end position="72"/>
    </location>
</feature>
<dbReference type="EMBL" id="JAPWTJ010000683">
    <property type="protein sequence ID" value="KAJ8976375.1"/>
    <property type="molecule type" value="Genomic_DNA"/>
</dbReference>
<evidence type="ECO:0000313" key="3">
    <source>
        <dbReference type="Proteomes" id="UP001162164"/>
    </source>
</evidence>
<dbReference type="Proteomes" id="UP001162164">
    <property type="component" value="Unassembled WGS sequence"/>
</dbReference>
<evidence type="ECO:0000256" key="1">
    <source>
        <dbReference type="SAM" id="MobiDB-lite"/>
    </source>
</evidence>
<gene>
    <name evidence="2" type="ORF">NQ317_003229</name>
</gene>
<reference evidence="2" key="1">
    <citation type="journal article" date="2023" name="Insect Mol. Biol.">
        <title>Genome sequencing provides insights into the evolution of gene families encoding plant cell wall-degrading enzymes in longhorned beetles.</title>
        <authorList>
            <person name="Shin N.R."/>
            <person name="Okamura Y."/>
            <person name="Kirsch R."/>
            <person name="Pauchet Y."/>
        </authorList>
    </citation>
    <scope>NUCLEOTIDE SEQUENCE</scope>
    <source>
        <strain evidence="2">MMC_N1</strain>
    </source>
</reference>
<proteinExistence type="predicted"/>
<accession>A0ABQ9JDW1</accession>
<organism evidence="2 3">
    <name type="scientific">Molorchus minor</name>
    <dbReference type="NCBI Taxonomy" id="1323400"/>
    <lineage>
        <taxon>Eukaryota</taxon>
        <taxon>Metazoa</taxon>
        <taxon>Ecdysozoa</taxon>
        <taxon>Arthropoda</taxon>
        <taxon>Hexapoda</taxon>
        <taxon>Insecta</taxon>
        <taxon>Pterygota</taxon>
        <taxon>Neoptera</taxon>
        <taxon>Endopterygota</taxon>
        <taxon>Coleoptera</taxon>
        <taxon>Polyphaga</taxon>
        <taxon>Cucujiformia</taxon>
        <taxon>Chrysomeloidea</taxon>
        <taxon>Cerambycidae</taxon>
        <taxon>Lamiinae</taxon>
        <taxon>Monochamini</taxon>
        <taxon>Molorchus</taxon>
    </lineage>
</organism>